<dbReference type="EMBL" id="VBQZ03000079">
    <property type="protein sequence ID" value="MXQ92119.1"/>
    <property type="molecule type" value="Genomic_DNA"/>
</dbReference>
<evidence type="ECO:0000256" key="1">
    <source>
        <dbReference type="SAM" id="MobiDB-lite"/>
    </source>
</evidence>
<protein>
    <submittedName>
        <fullName evidence="2">Uncharacterized protein</fullName>
    </submittedName>
</protein>
<comment type="caution">
    <text evidence="2">The sequence shown here is derived from an EMBL/GenBank/DDBJ whole genome shotgun (WGS) entry which is preliminary data.</text>
</comment>
<keyword evidence="3" id="KW-1185">Reference proteome</keyword>
<evidence type="ECO:0000313" key="3">
    <source>
        <dbReference type="Proteomes" id="UP000322234"/>
    </source>
</evidence>
<proteinExistence type="predicted"/>
<evidence type="ECO:0000313" key="2">
    <source>
        <dbReference type="EMBL" id="MXQ92119.1"/>
    </source>
</evidence>
<name>A0A6B0RPW5_9CETA</name>
<reference evidence="2" key="1">
    <citation type="submission" date="2019-10" db="EMBL/GenBank/DDBJ databases">
        <title>The sequence and de novo assembly of the wild yak genome.</title>
        <authorList>
            <person name="Liu Y."/>
        </authorList>
    </citation>
    <scope>NUCLEOTIDE SEQUENCE [LARGE SCALE GENOMIC DNA]</scope>
    <source>
        <strain evidence="2">WY2019</strain>
    </source>
</reference>
<feature type="region of interest" description="Disordered" evidence="1">
    <location>
        <begin position="35"/>
        <end position="57"/>
    </location>
</feature>
<dbReference type="AlphaFoldDB" id="A0A6B0RPW5"/>
<sequence>MAQALTPEVLLGLSDRHSDKIWNPDLSSFAMPLLDGDLESSEKPPSRKPVSTDTRCPPLGKLLRVNYPWDSEELRNA</sequence>
<dbReference type="Proteomes" id="UP000322234">
    <property type="component" value="Unassembled WGS sequence"/>
</dbReference>
<organism evidence="2 3">
    <name type="scientific">Bos mutus</name>
    <name type="common">wild yak</name>
    <dbReference type="NCBI Taxonomy" id="72004"/>
    <lineage>
        <taxon>Eukaryota</taxon>
        <taxon>Metazoa</taxon>
        <taxon>Chordata</taxon>
        <taxon>Craniata</taxon>
        <taxon>Vertebrata</taxon>
        <taxon>Euteleostomi</taxon>
        <taxon>Mammalia</taxon>
        <taxon>Eutheria</taxon>
        <taxon>Laurasiatheria</taxon>
        <taxon>Artiodactyla</taxon>
        <taxon>Ruminantia</taxon>
        <taxon>Pecora</taxon>
        <taxon>Bovidae</taxon>
        <taxon>Bovinae</taxon>
        <taxon>Bos</taxon>
    </lineage>
</organism>
<gene>
    <name evidence="2" type="ORF">E5288_WYG012362</name>
</gene>
<accession>A0A6B0RPW5</accession>